<dbReference type="PANTHER" id="PTHR31793:SF27">
    <property type="entry name" value="NOVEL THIOESTERASE SUPERFAMILY DOMAIN AND SAPOSIN A-TYPE DOMAIN CONTAINING PROTEIN (0610012H03RIK)"/>
    <property type="match status" value="1"/>
</dbReference>
<evidence type="ECO:0000313" key="3">
    <source>
        <dbReference type="EMBL" id="NYZ23335.1"/>
    </source>
</evidence>
<proteinExistence type="inferred from homology"/>
<dbReference type="Pfam" id="PF13279">
    <property type="entry name" value="4HBT_2"/>
    <property type="match status" value="1"/>
</dbReference>
<dbReference type="Proteomes" id="UP000584642">
    <property type="component" value="Unassembled WGS sequence"/>
</dbReference>
<sequence length="151" mass="16369">MSETEPPDLTVRSAFPVWTTEKLRYCDTDRQGHINNSVFSEMCEAGRVAFLYDPAAPAAVPGTAFVIARLVLDFRGELNWPGTVDVGTVVLSVGKSSFRLGQGVFDGERCAATAENVIVLMDEATRRSTPLPPGLRERLESLMVRGTAPPA</sequence>
<dbReference type="SUPFAM" id="SSF54637">
    <property type="entry name" value="Thioesterase/thiol ester dehydrase-isomerase"/>
    <property type="match status" value="1"/>
</dbReference>
<reference evidence="3 4" key="1">
    <citation type="submission" date="2020-05" db="EMBL/GenBank/DDBJ databases">
        <title>Azospirillum oleiclasticum sp. nov, a nitrogen-fixing and heavy crude oil-emulsifying bacterium isolated from the crude oil of Yumen Oilfield.</title>
        <authorList>
            <person name="Wu D."/>
            <person name="Cai M."/>
            <person name="Zhang X."/>
        </authorList>
    </citation>
    <scope>NUCLEOTIDE SEQUENCE [LARGE SCALE GENOMIC DNA]</scope>
    <source>
        <strain evidence="3 4">ROY-1-1-2</strain>
    </source>
</reference>
<keyword evidence="4" id="KW-1185">Reference proteome</keyword>
<dbReference type="CDD" id="cd00586">
    <property type="entry name" value="4HBT"/>
    <property type="match status" value="1"/>
</dbReference>
<gene>
    <name evidence="3" type="ORF">HND93_26850</name>
</gene>
<evidence type="ECO:0000256" key="1">
    <source>
        <dbReference type="ARBA" id="ARBA00005953"/>
    </source>
</evidence>
<dbReference type="InterPro" id="IPR050563">
    <property type="entry name" value="4-hydroxybenzoyl-CoA_TE"/>
</dbReference>
<name>A0ABX2THV6_9PROT</name>
<evidence type="ECO:0000256" key="2">
    <source>
        <dbReference type="ARBA" id="ARBA00022801"/>
    </source>
</evidence>
<dbReference type="Gene3D" id="3.10.129.10">
    <property type="entry name" value="Hotdog Thioesterase"/>
    <property type="match status" value="1"/>
</dbReference>
<dbReference type="EMBL" id="JABFDB010000026">
    <property type="protein sequence ID" value="NYZ23335.1"/>
    <property type="molecule type" value="Genomic_DNA"/>
</dbReference>
<protein>
    <submittedName>
        <fullName evidence="3">Acyl-CoA thioesterase</fullName>
    </submittedName>
</protein>
<keyword evidence="2" id="KW-0378">Hydrolase</keyword>
<comment type="caution">
    <text evidence="3">The sequence shown here is derived from an EMBL/GenBank/DDBJ whole genome shotgun (WGS) entry which is preliminary data.</text>
</comment>
<organism evidence="3 4">
    <name type="scientific">Azospirillum oleiclasticum</name>
    <dbReference type="NCBI Taxonomy" id="2735135"/>
    <lineage>
        <taxon>Bacteria</taxon>
        <taxon>Pseudomonadati</taxon>
        <taxon>Pseudomonadota</taxon>
        <taxon>Alphaproteobacteria</taxon>
        <taxon>Rhodospirillales</taxon>
        <taxon>Azospirillaceae</taxon>
        <taxon>Azospirillum</taxon>
    </lineage>
</organism>
<dbReference type="InterPro" id="IPR029069">
    <property type="entry name" value="HotDog_dom_sf"/>
</dbReference>
<comment type="similarity">
    <text evidence="1">Belongs to the 4-hydroxybenzoyl-CoA thioesterase family.</text>
</comment>
<dbReference type="PANTHER" id="PTHR31793">
    <property type="entry name" value="4-HYDROXYBENZOYL-COA THIOESTERASE FAMILY MEMBER"/>
    <property type="match status" value="1"/>
</dbReference>
<evidence type="ECO:0000313" key="4">
    <source>
        <dbReference type="Proteomes" id="UP000584642"/>
    </source>
</evidence>
<accession>A0ABX2THV6</accession>
<dbReference type="RefSeq" id="WP_180285113.1">
    <property type="nucleotide sequence ID" value="NZ_JABFDB010000026.1"/>
</dbReference>